<dbReference type="Pfam" id="PF00245">
    <property type="entry name" value="Alk_phosphatase"/>
    <property type="match status" value="1"/>
</dbReference>
<keyword evidence="4" id="KW-0732">Signal</keyword>
<feature type="signal peptide" evidence="4">
    <location>
        <begin position="1"/>
        <end position="25"/>
    </location>
</feature>
<evidence type="ECO:0000256" key="2">
    <source>
        <dbReference type="PIRSR" id="PIRSR601952-1"/>
    </source>
</evidence>
<reference evidence="5 6" key="1">
    <citation type="submission" date="2012-02" db="EMBL/GenBank/DDBJ databases">
        <title>Complete sequence of chromosome of Singulisphaera acidiphila DSM 18658.</title>
        <authorList>
            <consortium name="US DOE Joint Genome Institute (JGI-PGF)"/>
            <person name="Lucas S."/>
            <person name="Copeland A."/>
            <person name="Lapidus A."/>
            <person name="Glavina del Rio T."/>
            <person name="Dalin E."/>
            <person name="Tice H."/>
            <person name="Bruce D."/>
            <person name="Goodwin L."/>
            <person name="Pitluck S."/>
            <person name="Peters L."/>
            <person name="Ovchinnikova G."/>
            <person name="Chertkov O."/>
            <person name="Kyrpides N."/>
            <person name="Mavromatis K."/>
            <person name="Ivanova N."/>
            <person name="Brettin T."/>
            <person name="Detter J.C."/>
            <person name="Han C."/>
            <person name="Larimer F."/>
            <person name="Land M."/>
            <person name="Hauser L."/>
            <person name="Markowitz V."/>
            <person name="Cheng J.-F."/>
            <person name="Hugenholtz P."/>
            <person name="Woyke T."/>
            <person name="Wu D."/>
            <person name="Tindall B."/>
            <person name="Pomrenke H."/>
            <person name="Brambilla E."/>
            <person name="Klenk H.-P."/>
            <person name="Eisen J.A."/>
        </authorList>
    </citation>
    <scope>NUCLEOTIDE SEQUENCE [LARGE SCALE GENOMIC DNA]</scope>
    <source>
        <strain evidence="6">ATCC BAA-1392 / DSM 18658 / VKM B-2454 / MOB10</strain>
    </source>
</reference>
<dbReference type="GO" id="GO:0004035">
    <property type="term" value="F:alkaline phosphatase activity"/>
    <property type="evidence" value="ECO:0007669"/>
    <property type="project" value="TreeGrafter"/>
</dbReference>
<dbReference type="OrthoDB" id="9794455at2"/>
<dbReference type="SUPFAM" id="SSF53649">
    <property type="entry name" value="Alkaline phosphatase-like"/>
    <property type="match status" value="1"/>
</dbReference>
<feature type="binding site" evidence="3">
    <location>
        <position position="321"/>
    </location>
    <ligand>
        <name>Mg(2+)</name>
        <dbReference type="ChEBI" id="CHEBI:18420"/>
    </ligand>
</feature>
<protein>
    <submittedName>
        <fullName evidence="5">Alkaline phosphatase</fullName>
    </submittedName>
</protein>
<dbReference type="EMBL" id="CP003364">
    <property type="protein sequence ID" value="AGA24726.1"/>
    <property type="molecule type" value="Genomic_DNA"/>
</dbReference>
<dbReference type="Gene3D" id="3.40.720.10">
    <property type="entry name" value="Alkaline Phosphatase, subunit A"/>
    <property type="match status" value="1"/>
</dbReference>
<keyword evidence="3" id="KW-0460">Magnesium</keyword>
<keyword evidence="3" id="KW-0479">Metal-binding</keyword>
<feature type="binding site" evidence="3">
    <location>
        <position position="558"/>
    </location>
    <ligand>
        <name>Zn(2+)</name>
        <dbReference type="ChEBI" id="CHEBI:29105"/>
        <label>2</label>
    </ligand>
</feature>
<proteinExistence type="predicted"/>
<dbReference type="HOGENOM" id="CLU_495097_0_0_0"/>
<dbReference type="InterPro" id="IPR001952">
    <property type="entry name" value="Alkaline_phosphatase"/>
</dbReference>
<keyword evidence="3" id="KW-0862">Zinc</keyword>
<dbReference type="eggNOG" id="COG1785">
    <property type="taxonomic scope" value="Bacteria"/>
</dbReference>
<dbReference type="SMART" id="SM00098">
    <property type="entry name" value="alkPPc"/>
    <property type="match status" value="1"/>
</dbReference>
<dbReference type="GO" id="GO:0046872">
    <property type="term" value="F:metal ion binding"/>
    <property type="evidence" value="ECO:0007669"/>
    <property type="project" value="UniProtKB-KW"/>
</dbReference>
<evidence type="ECO:0000313" key="5">
    <source>
        <dbReference type="EMBL" id="AGA24726.1"/>
    </source>
</evidence>
<accession>L0D7U2</accession>
<evidence type="ECO:0000313" key="6">
    <source>
        <dbReference type="Proteomes" id="UP000010798"/>
    </source>
</evidence>
<evidence type="ECO:0000256" key="1">
    <source>
        <dbReference type="ARBA" id="ARBA00022553"/>
    </source>
</evidence>
<sequence>MIARLLHRSWLRATLILASALPASALPVQGADRIKDLQTNNVATTKKKIARPYHFGSQGAGDVFSNHGSHSNRLIPVYTFGRKGRLDQVTGSNSLYRDPEKLKALYGFLPENTVNPEAEYADQSDLYRVQREAVKNGVKHLFIVWFDGFDWETTQAAAIAKTGKIYTEGKGSGLIFQDYTAEGSAQYGYYVTSPTYDKNKPNLDAQTVTIGADALPGGYDALIAGPNPWTLGPLGPKAPGYFKGQSGHEADKAGVKAVGRVMHAYTDSSTSAAEFATGVKAYNNGVNVADDGRFVPTLFNQLQADGWKVGTVTSVPFPHASPSAMYAHNVHRDDYQDLAREMLGLPSVVQETKKGAQLPGLDVVMGTGFDQTIPEVGVKKAQGKNGVAGGLYIADADKAAVDVKNGGKYVVAQPEPGVSGGEALRKAAATAAEQGKRLFGLYGTKEHNHLPYQTADGGFDPSPNLGGKAESYSPAELKEQPTLADMTEAALTVLTAKPAQPFALFVEAGDVDFALHSNNLDNAIGAVYSGEDAIRSIIKWVETNSNWDDSLMIVTADHGHYLVIDDLEALAKAKP</sequence>
<dbReference type="AlphaFoldDB" id="L0D7U2"/>
<dbReference type="STRING" id="886293.Sinac_0276"/>
<gene>
    <name evidence="5" type="ordered locus">Sinac_0276</name>
</gene>
<keyword evidence="1" id="KW-0597">Phosphoprotein</keyword>
<dbReference type="PANTHER" id="PTHR11596">
    <property type="entry name" value="ALKALINE PHOSPHATASE"/>
    <property type="match status" value="1"/>
</dbReference>
<evidence type="ECO:0000256" key="4">
    <source>
        <dbReference type="SAM" id="SignalP"/>
    </source>
</evidence>
<keyword evidence="6" id="KW-1185">Reference proteome</keyword>
<evidence type="ECO:0000256" key="3">
    <source>
        <dbReference type="PIRSR" id="PIRSR601952-2"/>
    </source>
</evidence>
<comment type="cofactor">
    <cofactor evidence="3">
        <name>Zn(2+)</name>
        <dbReference type="ChEBI" id="CHEBI:29105"/>
    </cofactor>
    <text evidence="3">Binds 2 Zn(2+) ions.</text>
</comment>
<dbReference type="Proteomes" id="UP000010798">
    <property type="component" value="Chromosome"/>
</dbReference>
<comment type="cofactor">
    <cofactor evidence="3">
        <name>Mg(2+)</name>
        <dbReference type="ChEBI" id="CHEBI:18420"/>
    </cofactor>
    <text evidence="3">Binds 1 Mg(2+) ion.</text>
</comment>
<dbReference type="RefSeq" id="WP_015243911.1">
    <property type="nucleotide sequence ID" value="NC_019892.1"/>
</dbReference>
<feature type="binding site" evidence="3">
    <location>
        <position position="512"/>
    </location>
    <ligand>
        <name>Zn(2+)</name>
        <dbReference type="ChEBI" id="CHEBI:29105"/>
        <label>2</label>
    </ligand>
</feature>
<organism evidence="5 6">
    <name type="scientific">Singulisphaera acidiphila (strain ATCC BAA-1392 / DSM 18658 / VKM B-2454 / MOB10)</name>
    <dbReference type="NCBI Taxonomy" id="886293"/>
    <lineage>
        <taxon>Bacteria</taxon>
        <taxon>Pseudomonadati</taxon>
        <taxon>Planctomycetota</taxon>
        <taxon>Planctomycetia</taxon>
        <taxon>Isosphaerales</taxon>
        <taxon>Isosphaeraceae</taxon>
        <taxon>Singulisphaera</taxon>
    </lineage>
</organism>
<feature type="binding site" evidence="3">
    <location>
        <position position="516"/>
    </location>
    <ligand>
        <name>Zn(2+)</name>
        <dbReference type="ChEBI" id="CHEBI:29105"/>
        <label>2</label>
    </ligand>
</feature>
<feature type="binding site" evidence="3">
    <location>
        <position position="319"/>
    </location>
    <ligand>
        <name>Mg(2+)</name>
        <dbReference type="ChEBI" id="CHEBI:18420"/>
    </ligand>
</feature>
<feature type="chain" id="PRO_5003940617" evidence="4">
    <location>
        <begin position="26"/>
        <end position="575"/>
    </location>
</feature>
<dbReference type="PANTHER" id="PTHR11596:SF5">
    <property type="entry name" value="ALKALINE PHOSPHATASE"/>
    <property type="match status" value="1"/>
</dbReference>
<feature type="active site" description="Phosphoserine intermediate" evidence="2">
    <location>
        <position position="268"/>
    </location>
</feature>
<dbReference type="InterPro" id="IPR017850">
    <property type="entry name" value="Alkaline_phosphatase_core_sf"/>
</dbReference>
<feature type="binding site" evidence="3">
    <location>
        <position position="557"/>
    </location>
    <ligand>
        <name>Zn(2+)</name>
        <dbReference type="ChEBI" id="CHEBI:29105"/>
        <label>2</label>
    </ligand>
</feature>
<feature type="binding site" evidence="3">
    <location>
        <position position="507"/>
    </location>
    <ligand>
        <name>Mg(2+)</name>
        <dbReference type="ChEBI" id="CHEBI:18420"/>
    </ligand>
</feature>
<dbReference type="KEGG" id="saci:Sinac_0276"/>
<name>L0D7U2_SINAD</name>